<dbReference type="Proteomes" id="UP000185944">
    <property type="component" value="Unassembled WGS sequence"/>
</dbReference>
<feature type="transmembrane region" description="Helical" evidence="1">
    <location>
        <begin position="250"/>
        <end position="270"/>
    </location>
</feature>
<dbReference type="RefSeq" id="XP_067543655.1">
    <property type="nucleotide sequence ID" value="XM_067688467.1"/>
</dbReference>
<evidence type="ECO:0000313" key="3">
    <source>
        <dbReference type="Proteomes" id="UP000185944"/>
    </source>
</evidence>
<evidence type="ECO:0000256" key="1">
    <source>
        <dbReference type="SAM" id="Phobius"/>
    </source>
</evidence>
<feature type="transmembrane region" description="Helical" evidence="1">
    <location>
        <begin position="135"/>
        <end position="160"/>
    </location>
</feature>
<keyword evidence="3" id="KW-1185">Reference proteome</keyword>
<dbReference type="GeneID" id="93647399"/>
<sequence>MVVMEPFWHSEDDDATNATWARPGYNQTSMHRPLVDISLDQGGLNKEDLLDLEARIHNPSHVIVPRHPITYPQKTYADPGPVYQDSVITQPPSQSPGSKLISQLFKQISLWTGLVTVHTMIIGLLELQACLPVQFLVVPLTFLVVSVLYFSGYLLVFEIASIYLDAIDKESFVGGRFRNTYQIISFTVIALILAPISLALQVIAPWFYFKCIIAVYLGGCLVCVMRCLLEADEEEKASPSTEDFHTIKKIGFVSLTVGFFVMSLVIPYLINGAVSLWPKVMTPQQLGHVSQ</sequence>
<feature type="transmembrane region" description="Helical" evidence="1">
    <location>
        <begin position="206"/>
        <end position="229"/>
    </location>
</feature>
<evidence type="ECO:0000313" key="2">
    <source>
        <dbReference type="EMBL" id="OAG28910.1"/>
    </source>
</evidence>
<keyword evidence="1" id="KW-1133">Transmembrane helix</keyword>
<reference evidence="2 3" key="1">
    <citation type="submission" date="2016-02" db="EMBL/GenBank/DDBJ databases">
        <title>Discovery of a natural microsporidian pathogen with a broad tissue tropism in Caenorhabditis elegans.</title>
        <authorList>
            <person name="Luallen R.J."/>
            <person name="Reinke A.W."/>
            <person name="Tong L."/>
            <person name="Botts M.R."/>
            <person name="Felix M.-A."/>
            <person name="Troemel E.R."/>
        </authorList>
    </citation>
    <scope>NUCLEOTIDE SEQUENCE [LARGE SCALE GENOMIC DNA]</scope>
    <source>
        <strain evidence="2 3">JUm2807</strain>
    </source>
</reference>
<dbReference type="AlphaFoldDB" id="A0A177EBZ1"/>
<dbReference type="EMBL" id="LTDL01000042">
    <property type="protein sequence ID" value="OAG28910.1"/>
    <property type="molecule type" value="Genomic_DNA"/>
</dbReference>
<feature type="transmembrane region" description="Helical" evidence="1">
    <location>
        <begin position="181"/>
        <end position="200"/>
    </location>
</feature>
<organism evidence="2 3">
    <name type="scientific">Nematocida displodere</name>
    <dbReference type="NCBI Taxonomy" id="1805483"/>
    <lineage>
        <taxon>Eukaryota</taxon>
        <taxon>Fungi</taxon>
        <taxon>Fungi incertae sedis</taxon>
        <taxon>Microsporidia</taxon>
        <taxon>Nematocida</taxon>
    </lineage>
</organism>
<name>A0A177EBZ1_9MICR</name>
<dbReference type="VEuPathDB" id="MicrosporidiaDB:NEDG_01049"/>
<proteinExistence type="predicted"/>
<keyword evidence="1" id="KW-0812">Transmembrane</keyword>
<accession>A0A177EBZ1</accession>
<feature type="transmembrane region" description="Helical" evidence="1">
    <location>
        <begin position="108"/>
        <end position="129"/>
    </location>
</feature>
<comment type="caution">
    <text evidence="2">The sequence shown here is derived from an EMBL/GenBank/DDBJ whole genome shotgun (WGS) entry which is preliminary data.</text>
</comment>
<protein>
    <submittedName>
        <fullName evidence="2">Uncharacterized protein</fullName>
    </submittedName>
</protein>
<gene>
    <name evidence="2" type="ORF">NEDG_01049</name>
</gene>
<keyword evidence="1" id="KW-0472">Membrane</keyword>